<sequence>MKILMLNYEFPPIGGGAANAHRCLLQQYAGSSDLKVDVLTSAPGPGFFKETFADNITIYKVGLHKKELHFWRKTEVIEWLFKAKFHYRKLLRENDYDLAHAFFGFPTGWLCYRTANKLPYIISL</sequence>
<evidence type="ECO:0000313" key="2">
    <source>
        <dbReference type="EMBL" id="GAI87176.1"/>
    </source>
</evidence>
<feature type="non-terminal residue" evidence="2">
    <location>
        <position position="124"/>
    </location>
</feature>
<dbReference type="Pfam" id="PF13477">
    <property type="entry name" value="Glyco_trans_4_2"/>
    <property type="match status" value="1"/>
</dbReference>
<evidence type="ECO:0000259" key="1">
    <source>
        <dbReference type="Pfam" id="PF13477"/>
    </source>
</evidence>
<dbReference type="EMBL" id="BARW01007389">
    <property type="protein sequence ID" value="GAI87176.1"/>
    <property type="molecule type" value="Genomic_DNA"/>
</dbReference>
<protein>
    <recommendedName>
        <fullName evidence="1">Glycosyltransferase subfamily 4-like N-terminal domain-containing protein</fullName>
    </recommendedName>
</protein>
<dbReference type="SUPFAM" id="SSF53756">
    <property type="entry name" value="UDP-Glycosyltransferase/glycogen phosphorylase"/>
    <property type="match status" value="1"/>
</dbReference>
<organism evidence="2">
    <name type="scientific">marine sediment metagenome</name>
    <dbReference type="NCBI Taxonomy" id="412755"/>
    <lineage>
        <taxon>unclassified sequences</taxon>
        <taxon>metagenomes</taxon>
        <taxon>ecological metagenomes</taxon>
    </lineage>
</organism>
<gene>
    <name evidence="2" type="ORF">S12H4_15397</name>
</gene>
<dbReference type="InterPro" id="IPR028098">
    <property type="entry name" value="Glyco_trans_4-like_N"/>
</dbReference>
<accession>X1T717</accession>
<dbReference type="AlphaFoldDB" id="X1T717"/>
<comment type="caution">
    <text evidence="2">The sequence shown here is derived from an EMBL/GenBank/DDBJ whole genome shotgun (WGS) entry which is preliminary data.</text>
</comment>
<proteinExistence type="predicted"/>
<feature type="domain" description="Glycosyltransferase subfamily 4-like N-terminal" evidence="1">
    <location>
        <begin position="18"/>
        <end position="123"/>
    </location>
</feature>
<reference evidence="2" key="1">
    <citation type="journal article" date="2014" name="Front. Microbiol.">
        <title>High frequency of phylogenetically diverse reductive dehalogenase-homologous genes in deep subseafloor sedimentary metagenomes.</title>
        <authorList>
            <person name="Kawai M."/>
            <person name="Futagami T."/>
            <person name="Toyoda A."/>
            <person name="Takaki Y."/>
            <person name="Nishi S."/>
            <person name="Hori S."/>
            <person name="Arai W."/>
            <person name="Tsubouchi T."/>
            <person name="Morono Y."/>
            <person name="Uchiyama I."/>
            <person name="Ito T."/>
            <person name="Fujiyama A."/>
            <person name="Inagaki F."/>
            <person name="Takami H."/>
        </authorList>
    </citation>
    <scope>NUCLEOTIDE SEQUENCE</scope>
    <source>
        <strain evidence="2">Expedition CK06-06</strain>
    </source>
</reference>
<dbReference type="Gene3D" id="3.40.50.2000">
    <property type="entry name" value="Glycogen Phosphorylase B"/>
    <property type="match status" value="1"/>
</dbReference>
<name>X1T717_9ZZZZ</name>